<reference evidence="1 2" key="1">
    <citation type="submission" date="2024-06" db="EMBL/GenBank/DDBJ databases">
        <title>Genomics of switchgrass bacterial isolates.</title>
        <authorList>
            <person name="Shade A."/>
        </authorList>
    </citation>
    <scope>NUCLEOTIDE SEQUENCE [LARGE SCALE GENOMIC DNA]</scope>
    <source>
        <strain evidence="1 2">PvP084</strain>
    </source>
</reference>
<accession>A0ABV2NEJ4</accession>
<comment type="caution">
    <text evidence="1">The sequence shown here is derived from an EMBL/GenBank/DDBJ whole genome shotgun (WGS) entry which is preliminary data.</text>
</comment>
<dbReference type="EMBL" id="JBEPNW010000002">
    <property type="protein sequence ID" value="MET3864874.1"/>
    <property type="molecule type" value="Genomic_DNA"/>
</dbReference>
<dbReference type="RefSeq" id="WP_071000535.1">
    <property type="nucleotide sequence ID" value="NZ_JBEPNV010000001.1"/>
</dbReference>
<organism evidence="1 2">
    <name type="scientific">Methylobacterium radiotolerans</name>
    <dbReference type="NCBI Taxonomy" id="31998"/>
    <lineage>
        <taxon>Bacteria</taxon>
        <taxon>Pseudomonadati</taxon>
        <taxon>Pseudomonadota</taxon>
        <taxon>Alphaproteobacteria</taxon>
        <taxon>Hyphomicrobiales</taxon>
        <taxon>Methylobacteriaceae</taxon>
        <taxon>Methylobacterium</taxon>
    </lineage>
</organism>
<evidence type="ECO:0000313" key="2">
    <source>
        <dbReference type="Proteomes" id="UP001549119"/>
    </source>
</evidence>
<gene>
    <name evidence="1" type="ORF">ABIC20_002183</name>
</gene>
<keyword evidence="2" id="KW-1185">Reference proteome</keyword>
<protein>
    <submittedName>
        <fullName evidence="1">Uncharacterized protein</fullName>
    </submittedName>
</protein>
<evidence type="ECO:0000313" key="1">
    <source>
        <dbReference type="EMBL" id="MET3864874.1"/>
    </source>
</evidence>
<dbReference type="Proteomes" id="UP001549119">
    <property type="component" value="Unassembled WGS sequence"/>
</dbReference>
<sequence length="159" mass="16602">MTLDPHRPGRTTRLDRLAPGSFYLIAGRDGPDLALVVLREGRRQALLLNRRHAVDGHLRVESEIASGADVLALRGAVLAPSGALAVIAFGLTAAPAALHLGDGRAYLRGHDGDGRLATFSVGSGRATAIDPGDLPRSSRWRVMVPEAGGVVTVYEAAPG</sequence>
<proteinExistence type="predicted"/>
<name>A0ABV2NEJ4_9HYPH</name>